<dbReference type="InterPro" id="IPR058017">
    <property type="entry name" value="At3g28540-like_C"/>
</dbReference>
<dbReference type="Proteomes" id="UP000823775">
    <property type="component" value="Unassembled WGS sequence"/>
</dbReference>
<keyword evidence="6" id="KW-0547">Nucleotide-binding</keyword>
<dbReference type="EMBL" id="JACEIK010000475">
    <property type="protein sequence ID" value="MCD7457760.1"/>
    <property type="molecule type" value="Genomic_DNA"/>
</dbReference>
<gene>
    <name evidence="8" type="ORF">HAX54_036063</name>
</gene>
<accession>A0ABS8SFS7</accession>
<dbReference type="Pfam" id="PF00004">
    <property type="entry name" value="AAA"/>
    <property type="match status" value="1"/>
</dbReference>
<evidence type="ECO:0000313" key="8">
    <source>
        <dbReference type="EMBL" id="MCD7457760.1"/>
    </source>
</evidence>
<proteinExistence type="inferred from homology"/>
<evidence type="ECO:0000259" key="7">
    <source>
        <dbReference type="SMART" id="SM00382"/>
    </source>
</evidence>
<evidence type="ECO:0000256" key="3">
    <source>
        <dbReference type="ARBA" id="ARBA00022801"/>
    </source>
</evidence>
<organism evidence="8 9">
    <name type="scientific">Datura stramonium</name>
    <name type="common">Jimsonweed</name>
    <name type="synonym">Common thornapple</name>
    <dbReference type="NCBI Taxonomy" id="4076"/>
    <lineage>
        <taxon>Eukaryota</taxon>
        <taxon>Viridiplantae</taxon>
        <taxon>Streptophyta</taxon>
        <taxon>Embryophyta</taxon>
        <taxon>Tracheophyta</taxon>
        <taxon>Spermatophyta</taxon>
        <taxon>Magnoliopsida</taxon>
        <taxon>eudicotyledons</taxon>
        <taxon>Gunneridae</taxon>
        <taxon>Pentapetalae</taxon>
        <taxon>asterids</taxon>
        <taxon>lamiids</taxon>
        <taxon>Solanales</taxon>
        <taxon>Solanaceae</taxon>
        <taxon>Solanoideae</taxon>
        <taxon>Datureae</taxon>
        <taxon>Datura</taxon>
    </lineage>
</organism>
<dbReference type="CDD" id="cd19510">
    <property type="entry name" value="RecA-like_BCS1"/>
    <property type="match status" value="1"/>
</dbReference>
<dbReference type="SMART" id="SM00382">
    <property type="entry name" value="AAA"/>
    <property type="match status" value="1"/>
</dbReference>
<dbReference type="PROSITE" id="PS00674">
    <property type="entry name" value="AAA"/>
    <property type="match status" value="1"/>
</dbReference>
<evidence type="ECO:0000313" key="9">
    <source>
        <dbReference type="Proteomes" id="UP000823775"/>
    </source>
</evidence>
<dbReference type="InterPro" id="IPR003593">
    <property type="entry name" value="AAA+_ATPase"/>
</dbReference>
<keyword evidence="9" id="KW-1185">Reference proteome</keyword>
<dbReference type="InterPro" id="IPR050747">
    <property type="entry name" value="Mitochondrial_chaperone_BCS1"/>
</dbReference>
<dbReference type="Pfam" id="PF25568">
    <property type="entry name" value="AAA_lid_At3g28540"/>
    <property type="match status" value="1"/>
</dbReference>
<dbReference type="InterPro" id="IPR027417">
    <property type="entry name" value="P-loop_NTPase"/>
</dbReference>
<sequence length="496" mass="57035">MMNLSGMPSASSMFQAYASMSASITLFKTMLNQLVPHQLQHYIVTKICSYFRANSSNVTLVIDERDGMGINEVYTAAEIYLSARISPEFQRFKISKRPKDTNVNVKFGNCGKIVDFFEEIELVWKFVRESSKKTISRFQDGDEGDVSEKRFFELSFSKQYKERILNCYIPLVLNKAKAMCNEKKVVKLHSLSNSHSFNSKAWDSVNLEHPSTFETIALEPALKKTIKEDLDKFLKRKDFYRRVGKAWKRGYLLYGPPGTGKSSLIAAIANYLKFDIYDLELSNIKRDSDLRRLLLSTTNRSILVIEDIDCSVDLPQRTDNRTNHSVNVRSRDHEITLCGLLNFIDGLWSSCGDERIIIFTTNHKEKLDPALLRPGRMDMHIHMSYITIESFKVMAANYLEISDPLYRGFKEVEELIEGVQVTPAEVAEQFMKSEDRDVCIEGLVKFLKRKRIGNNEEQVKMKKVDNNTIDDVANNNDTEDDTRLHEVKRSKTLSIT</sequence>
<dbReference type="InterPro" id="IPR025753">
    <property type="entry name" value="AAA_N_dom"/>
</dbReference>
<name>A0ABS8SFS7_DATST</name>
<dbReference type="PANTHER" id="PTHR23070">
    <property type="entry name" value="BCS1 AAA-TYPE ATPASE"/>
    <property type="match status" value="1"/>
</dbReference>
<dbReference type="Gene3D" id="6.10.280.40">
    <property type="match status" value="1"/>
</dbReference>
<evidence type="ECO:0000256" key="4">
    <source>
        <dbReference type="ARBA" id="ARBA00022842"/>
    </source>
</evidence>
<dbReference type="Gene3D" id="3.40.50.300">
    <property type="entry name" value="P-loop containing nucleotide triphosphate hydrolases"/>
    <property type="match status" value="1"/>
</dbReference>
<evidence type="ECO:0000256" key="2">
    <source>
        <dbReference type="ARBA" id="ARBA00007448"/>
    </source>
</evidence>
<keyword evidence="6" id="KW-0067">ATP-binding</keyword>
<dbReference type="InterPro" id="IPR003959">
    <property type="entry name" value="ATPase_AAA_core"/>
</dbReference>
<keyword evidence="4" id="KW-0460">Magnesium</keyword>
<dbReference type="SUPFAM" id="SSF52540">
    <property type="entry name" value="P-loop containing nucleoside triphosphate hydrolases"/>
    <property type="match status" value="1"/>
</dbReference>
<reference evidence="8 9" key="1">
    <citation type="journal article" date="2021" name="BMC Genomics">
        <title>Datura genome reveals duplications of psychoactive alkaloid biosynthetic genes and high mutation rate following tissue culture.</title>
        <authorList>
            <person name="Rajewski A."/>
            <person name="Carter-House D."/>
            <person name="Stajich J."/>
            <person name="Litt A."/>
        </authorList>
    </citation>
    <scope>NUCLEOTIDE SEQUENCE [LARGE SCALE GENOMIC DNA]</scope>
    <source>
        <strain evidence="8">AR-01</strain>
    </source>
</reference>
<comment type="similarity">
    <text evidence="2">Belongs to the AAA ATPase family. BCS1 subfamily.</text>
</comment>
<protein>
    <recommendedName>
        <fullName evidence="7">AAA+ ATPase domain-containing protein</fullName>
    </recommendedName>
</protein>
<comment type="catalytic activity">
    <reaction evidence="5">
        <text>ATP + H2O = ADP + phosphate + H(+)</text>
        <dbReference type="Rhea" id="RHEA:13065"/>
        <dbReference type="ChEBI" id="CHEBI:15377"/>
        <dbReference type="ChEBI" id="CHEBI:15378"/>
        <dbReference type="ChEBI" id="CHEBI:30616"/>
        <dbReference type="ChEBI" id="CHEBI:43474"/>
        <dbReference type="ChEBI" id="CHEBI:456216"/>
    </reaction>
</comment>
<evidence type="ECO:0000256" key="5">
    <source>
        <dbReference type="ARBA" id="ARBA00049360"/>
    </source>
</evidence>
<evidence type="ECO:0000256" key="1">
    <source>
        <dbReference type="ARBA" id="ARBA00001946"/>
    </source>
</evidence>
<evidence type="ECO:0000256" key="6">
    <source>
        <dbReference type="RuleBase" id="RU003651"/>
    </source>
</evidence>
<keyword evidence="3" id="KW-0378">Hydrolase</keyword>
<dbReference type="Pfam" id="PF14363">
    <property type="entry name" value="AAA_assoc"/>
    <property type="match status" value="1"/>
</dbReference>
<dbReference type="InterPro" id="IPR003960">
    <property type="entry name" value="ATPase_AAA_CS"/>
</dbReference>
<comment type="caution">
    <text evidence="8">The sequence shown here is derived from an EMBL/GenBank/DDBJ whole genome shotgun (WGS) entry which is preliminary data.</text>
</comment>
<comment type="cofactor">
    <cofactor evidence="1">
        <name>Mg(2+)</name>
        <dbReference type="ChEBI" id="CHEBI:18420"/>
    </cofactor>
</comment>
<feature type="domain" description="AAA+ ATPase" evidence="7">
    <location>
        <begin position="247"/>
        <end position="387"/>
    </location>
</feature>